<evidence type="ECO:0000259" key="1">
    <source>
        <dbReference type="PROSITE" id="PS51724"/>
    </source>
</evidence>
<reference evidence="2 3" key="1">
    <citation type="journal article" date="2014" name="Genome Announc.">
        <title>Draft Genome Sequence of the Iron-Oxidizing, Acidophilic, and Halotolerant 'Thiobacillus prosperus' Type Strain DSM 5130.</title>
        <authorList>
            <person name="Ossandon F.J."/>
            <person name="Cardenas J.P."/>
            <person name="Corbett M."/>
            <person name="Quatrini R."/>
            <person name="Holmes D.S."/>
            <person name="Watkin E."/>
        </authorList>
    </citation>
    <scope>NUCLEOTIDE SEQUENCE [LARGE SCALE GENOMIC DNA]</scope>
    <source>
        <strain evidence="2 3">DSM 5130</strain>
    </source>
</reference>
<proteinExistence type="predicted"/>
<dbReference type="InterPro" id="IPR036680">
    <property type="entry name" value="SPOR-like_sf"/>
</dbReference>
<dbReference type="InterPro" id="IPR007730">
    <property type="entry name" value="SPOR-like_dom"/>
</dbReference>
<organism evidence="2 3">
    <name type="scientific">Acidihalobacter prosperus</name>
    <dbReference type="NCBI Taxonomy" id="160660"/>
    <lineage>
        <taxon>Bacteria</taxon>
        <taxon>Pseudomonadati</taxon>
        <taxon>Pseudomonadota</taxon>
        <taxon>Gammaproteobacteria</taxon>
        <taxon>Chromatiales</taxon>
        <taxon>Ectothiorhodospiraceae</taxon>
        <taxon>Acidihalobacter</taxon>
    </lineage>
</organism>
<sequence length="142" mass="15951">MRLSEKARSVSVRVINQKEVQAYWVYLPSYGNYQEAQSVAGELKGKGYTDFFIVAGNAYANAISLGLFKEQSGAERRLMRVRKLGFPAKIDTQYKEIPLYWLDYSQVRGQAISPALWSGIKGGTGHLQRIQRDCNARAGKLS</sequence>
<feature type="domain" description="SPOR" evidence="1">
    <location>
        <begin position="17"/>
        <end position="97"/>
    </location>
</feature>
<protein>
    <recommendedName>
        <fullName evidence="1">SPOR domain-containing protein</fullName>
    </recommendedName>
</protein>
<dbReference type="AlphaFoldDB" id="A0A1A6C211"/>
<dbReference type="GO" id="GO:0042834">
    <property type="term" value="F:peptidoglycan binding"/>
    <property type="evidence" value="ECO:0007669"/>
    <property type="project" value="InterPro"/>
</dbReference>
<keyword evidence="3" id="KW-1185">Reference proteome</keyword>
<dbReference type="SUPFAM" id="SSF110997">
    <property type="entry name" value="Sporulation related repeat"/>
    <property type="match status" value="1"/>
</dbReference>
<evidence type="ECO:0000313" key="3">
    <source>
        <dbReference type="Proteomes" id="UP000029273"/>
    </source>
</evidence>
<evidence type="ECO:0000313" key="2">
    <source>
        <dbReference type="EMBL" id="OBS08593.1"/>
    </source>
</evidence>
<dbReference type="Proteomes" id="UP000029273">
    <property type="component" value="Unassembled WGS sequence"/>
</dbReference>
<name>A0A1A6C211_9GAMM</name>
<accession>A0A1A6C211</accession>
<dbReference type="EMBL" id="JQSG02000006">
    <property type="protein sequence ID" value="OBS08593.1"/>
    <property type="molecule type" value="Genomic_DNA"/>
</dbReference>
<gene>
    <name evidence="2" type="ORF">Thpro_022843</name>
</gene>
<dbReference type="Pfam" id="PF05036">
    <property type="entry name" value="SPOR"/>
    <property type="match status" value="1"/>
</dbReference>
<comment type="caution">
    <text evidence="2">The sequence shown here is derived from an EMBL/GenBank/DDBJ whole genome shotgun (WGS) entry which is preliminary data.</text>
</comment>
<dbReference type="PROSITE" id="PS51724">
    <property type="entry name" value="SPOR"/>
    <property type="match status" value="1"/>
</dbReference>